<dbReference type="Gene3D" id="3.40.190.10">
    <property type="entry name" value="Periplasmic binding protein-like II"/>
    <property type="match status" value="2"/>
</dbReference>
<dbReference type="AlphaFoldDB" id="A0A8J4EFN8"/>
<dbReference type="InterPro" id="IPR026045">
    <property type="entry name" value="Ferric-bd"/>
</dbReference>
<reference evidence="3" key="1">
    <citation type="submission" date="2021-01" db="EMBL/GenBank/DDBJ databases">
        <title>Whole genome shotgun sequence of Virgisporangium ochraceum NBRC 16418.</title>
        <authorList>
            <person name="Komaki H."/>
            <person name="Tamura T."/>
        </authorList>
    </citation>
    <scope>NUCLEOTIDE SEQUENCE</scope>
    <source>
        <strain evidence="3">NBRC 16418</strain>
    </source>
</reference>
<dbReference type="RefSeq" id="WP_203932858.1">
    <property type="nucleotide sequence ID" value="NZ_BOPH01000108.1"/>
</dbReference>
<dbReference type="Proteomes" id="UP000635606">
    <property type="component" value="Unassembled WGS sequence"/>
</dbReference>
<name>A0A8J4EFN8_9ACTN</name>
<organism evidence="3 4">
    <name type="scientific">Virgisporangium ochraceum</name>
    <dbReference type="NCBI Taxonomy" id="65505"/>
    <lineage>
        <taxon>Bacteria</taxon>
        <taxon>Bacillati</taxon>
        <taxon>Actinomycetota</taxon>
        <taxon>Actinomycetes</taxon>
        <taxon>Micromonosporales</taxon>
        <taxon>Micromonosporaceae</taxon>
        <taxon>Virgisporangium</taxon>
    </lineage>
</organism>
<dbReference type="InterPro" id="IPR006059">
    <property type="entry name" value="SBP"/>
</dbReference>
<dbReference type="PANTHER" id="PTHR30006:SF2">
    <property type="entry name" value="ABC TRANSPORTER SUBSTRATE-BINDING PROTEIN"/>
    <property type="match status" value="1"/>
</dbReference>
<dbReference type="GO" id="GO:0030975">
    <property type="term" value="F:thiamine binding"/>
    <property type="evidence" value="ECO:0007669"/>
    <property type="project" value="TreeGrafter"/>
</dbReference>
<accession>A0A8J4EFN8</accession>
<feature type="signal peptide" evidence="2">
    <location>
        <begin position="1"/>
        <end position="24"/>
    </location>
</feature>
<keyword evidence="4" id="KW-1185">Reference proteome</keyword>
<protein>
    <recommendedName>
        <fullName evidence="5">Extracellular solute-binding protein family 1</fullName>
    </recommendedName>
</protein>
<evidence type="ECO:0000313" key="3">
    <source>
        <dbReference type="EMBL" id="GIJ73029.1"/>
    </source>
</evidence>
<dbReference type="PIRSF" id="PIRSF002825">
    <property type="entry name" value="CfbpA"/>
    <property type="match status" value="1"/>
</dbReference>
<evidence type="ECO:0000313" key="4">
    <source>
        <dbReference type="Proteomes" id="UP000635606"/>
    </source>
</evidence>
<dbReference type="GO" id="GO:0030976">
    <property type="term" value="F:thiamine pyrophosphate binding"/>
    <property type="evidence" value="ECO:0007669"/>
    <property type="project" value="TreeGrafter"/>
</dbReference>
<dbReference type="PANTHER" id="PTHR30006">
    <property type="entry name" value="THIAMINE-BINDING PERIPLASMIC PROTEIN-RELATED"/>
    <property type="match status" value="1"/>
</dbReference>
<sequence>MAPLQHPQVRGWLILLTAAVLAVAAGCARTEAGGADGARDEGKVVVACGATEEWCAAMTARFTKETGVEAEFVRLSSGETVARLQAGKANPEFDVWHGGPADGFVAAEEQGLLEPYVSPNAAVISDRYKDPEGTWTGVYVGVLGFCNNSRVLAAKKVPAPQSWEDLLAPGLGKNVGLAHPSTSGTAYTMLWSQVALHGGDTGKALDYMRRLHPNVLQYSKSGIAPAQQAARGEVGVGVIFSHDCVATQEQGFKDLTVTFPAEGTGYEVGGVALVRGAHNPTSARKYIDWALTPAAQEIGPTVKSYQVPTNPRAKVSSKSVDLGTVKLVDYDVAAAGRAKKDLTKRFDTDVAQAPKS</sequence>
<dbReference type="SUPFAM" id="SSF53850">
    <property type="entry name" value="Periplasmic binding protein-like II"/>
    <property type="match status" value="1"/>
</dbReference>
<dbReference type="GO" id="GO:0030288">
    <property type="term" value="C:outer membrane-bounded periplasmic space"/>
    <property type="evidence" value="ECO:0007669"/>
    <property type="project" value="TreeGrafter"/>
</dbReference>
<evidence type="ECO:0000256" key="1">
    <source>
        <dbReference type="ARBA" id="ARBA00022729"/>
    </source>
</evidence>
<proteinExistence type="predicted"/>
<evidence type="ECO:0008006" key="5">
    <source>
        <dbReference type="Google" id="ProtNLM"/>
    </source>
</evidence>
<dbReference type="GO" id="GO:0015888">
    <property type="term" value="P:thiamine transport"/>
    <property type="evidence" value="ECO:0007669"/>
    <property type="project" value="TreeGrafter"/>
</dbReference>
<evidence type="ECO:0000256" key="2">
    <source>
        <dbReference type="SAM" id="SignalP"/>
    </source>
</evidence>
<gene>
    <name evidence="3" type="ORF">Voc01_079460</name>
</gene>
<comment type="caution">
    <text evidence="3">The sequence shown here is derived from an EMBL/GenBank/DDBJ whole genome shotgun (WGS) entry which is preliminary data.</text>
</comment>
<keyword evidence="1 2" id="KW-0732">Signal</keyword>
<feature type="chain" id="PRO_5038426394" description="Extracellular solute-binding protein family 1" evidence="2">
    <location>
        <begin position="25"/>
        <end position="356"/>
    </location>
</feature>
<dbReference type="CDD" id="cd13544">
    <property type="entry name" value="PBP2_Fbp_like_1"/>
    <property type="match status" value="1"/>
</dbReference>
<dbReference type="EMBL" id="BOPH01000108">
    <property type="protein sequence ID" value="GIJ73029.1"/>
    <property type="molecule type" value="Genomic_DNA"/>
</dbReference>
<dbReference type="Pfam" id="PF13416">
    <property type="entry name" value="SBP_bac_8"/>
    <property type="match status" value="1"/>
</dbReference>